<dbReference type="InterPro" id="IPR013655">
    <property type="entry name" value="PAS_fold_3"/>
</dbReference>
<dbReference type="InterPro" id="IPR005561">
    <property type="entry name" value="ANTAR"/>
</dbReference>
<dbReference type="InterPro" id="IPR036388">
    <property type="entry name" value="WH-like_DNA-bd_sf"/>
</dbReference>
<keyword evidence="3" id="KW-1185">Reference proteome</keyword>
<dbReference type="PROSITE" id="PS50921">
    <property type="entry name" value="ANTAR"/>
    <property type="match status" value="1"/>
</dbReference>
<gene>
    <name evidence="2" type="ORF">L2K70_01805</name>
</gene>
<proteinExistence type="predicted"/>
<dbReference type="Pfam" id="PF08447">
    <property type="entry name" value="PAS_3"/>
    <property type="match status" value="1"/>
</dbReference>
<evidence type="ECO:0000259" key="1">
    <source>
        <dbReference type="PROSITE" id="PS50921"/>
    </source>
</evidence>
<evidence type="ECO:0000313" key="3">
    <source>
        <dbReference type="Proteomes" id="UP001201161"/>
    </source>
</evidence>
<dbReference type="InterPro" id="IPR035965">
    <property type="entry name" value="PAS-like_dom_sf"/>
</dbReference>
<dbReference type="SUPFAM" id="SSF55785">
    <property type="entry name" value="PYP-like sensor domain (PAS domain)"/>
    <property type="match status" value="1"/>
</dbReference>
<dbReference type="SMART" id="SM01012">
    <property type="entry name" value="ANTAR"/>
    <property type="match status" value="1"/>
</dbReference>
<dbReference type="EMBL" id="JAKJHZ010000003">
    <property type="protein sequence ID" value="MCF6376333.1"/>
    <property type="molecule type" value="Genomic_DNA"/>
</dbReference>
<dbReference type="RefSeq" id="WP_236398143.1">
    <property type="nucleotide sequence ID" value="NZ_JAKJHZ010000003.1"/>
</dbReference>
<accession>A0ABS9H7P5</accession>
<dbReference type="Proteomes" id="UP001201161">
    <property type="component" value="Unassembled WGS sequence"/>
</dbReference>
<organism evidence="2 3">
    <name type="scientific">Nocardioides potassii</name>
    <dbReference type="NCBI Taxonomy" id="2911371"/>
    <lineage>
        <taxon>Bacteria</taxon>
        <taxon>Bacillati</taxon>
        <taxon>Actinomycetota</taxon>
        <taxon>Actinomycetes</taxon>
        <taxon>Propionibacteriales</taxon>
        <taxon>Nocardioidaceae</taxon>
        <taxon>Nocardioides</taxon>
    </lineage>
</organism>
<sequence length="215" mass="24006">MSDRSGGGAFSASHNAQVGRYTYEPDRDHWWWSDEMYRIHGFEPGDVVPTTELVMSHIRAEDRGPAWDSREGAVERGEPFSFLHRIVTAKQRERVVIAAGHAEQRDRALVIAGHLVDITDVRRDAVDAELDEAVSDFAEHRAVIEQAKGVLVQLYSVDPETAWALLRAFSSDSNRKIRDIASALVAAAEVRETPTRGKSPSPEAMLRRLYGEAVK</sequence>
<dbReference type="Pfam" id="PF03861">
    <property type="entry name" value="ANTAR"/>
    <property type="match status" value="1"/>
</dbReference>
<dbReference type="Gene3D" id="1.10.10.10">
    <property type="entry name" value="Winged helix-like DNA-binding domain superfamily/Winged helix DNA-binding domain"/>
    <property type="match status" value="1"/>
</dbReference>
<dbReference type="Gene3D" id="3.30.450.20">
    <property type="entry name" value="PAS domain"/>
    <property type="match status" value="1"/>
</dbReference>
<name>A0ABS9H7P5_9ACTN</name>
<comment type="caution">
    <text evidence="2">The sequence shown here is derived from an EMBL/GenBank/DDBJ whole genome shotgun (WGS) entry which is preliminary data.</text>
</comment>
<protein>
    <submittedName>
        <fullName evidence="2">PAS and ANTAR domain-containing protein</fullName>
    </submittedName>
</protein>
<dbReference type="InterPro" id="IPR011006">
    <property type="entry name" value="CheY-like_superfamily"/>
</dbReference>
<feature type="domain" description="ANTAR" evidence="1">
    <location>
        <begin position="124"/>
        <end position="185"/>
    </location>
</feature>
<evidence type="ECO:0000313" key="2">
    <source>
        <dbReference type="EMBL" id="MCF6376333.1"/>
    </source>
</evidence>
<reference evidence="2 3" key="1">
    <citation type="submission" date="2022-01" db="EMBL/GenBank/DDBJ databases">
        <title>Nocardioides sp. nov., an actinomycete isolated from mining soil.</title>
        <authorList>
            <person name="Liu L."/>
        </authorList>
    </citation>
    <scope>NUCLEOTIDE SEQUENCE [LARGE SCALE GENOMIC DNA]</scope>
    <source>
        <strain evidence="2 3">KLBMP 9356</strain>
    </source>
</reference>
<dbReference type="SUPFAM" id="SSF52172">
    <property type="entry name" value="CheY-like"/>
    <property type="match status" value="1"/>
</dbReference>